<dbReference type="AlphaFoldDB" id="E4XGE0"/>
<reference evidence="3" key="1">
    <citation type="journal article" date="2010" name="Science">
        <title>Plasticity of animal genome architecture unmasked by rapid evolution of a pelagic tunicate.</title>
        <authorList>
            <person name="Denoeud F."/>
            <person name="Henriet S."/>
            <person name="Mungpakdee S."/>
            <person name="Aury J.M."/>
            <person name="Da Silva C."/>
            <person name="Brinkmann H."/>
            <person name="Mikhaleva J."/>
            <person name="Olsen L.C."/>
            <person name="Jubin C."/>
            <person name="Canestro C."/>
            <person name="Bouquet J.M."/>
            <person name="Danks G."/>
            <person name="Poulain J."/>
            <person name="Campsteijn C."/>
            <person name="Adamski M."/>
            <person name="Cross I."/>
            <person name="Yadetie F."/>
            <person name="Muffato M."/>
            <person name="Louis A."/>
            <person name="Butcher S."/>
            <person name="Tsagkogeorga G."/>
            <person name="Konrad A."/>
            <person name="Singh S."/>
            <person name="Jensen M.F."/>
            <person name="Cong E.H."/>
            <person name="Eikeseth-Otteraa H."/>
            <person name="Noel B."/>
            <person name="Anthouard V."/>
            <person name="Porcel B.M."/>
            <person name="Kachouri-Lafond R."/>
            <person name="Nishino A."/>
            <person name="Ugolini M."/>
            <person name="Chourrout P."/>
            <person name="Nishida H."/>
            <person name="Aasland R."/>
            <person name="Huzurbazar S."/>
            <person name="Westhof E."/>
            <person name="Delsuc F."/>
            <person name="Lehrach H."/>
            <person name="Reinhardt R."/>
            <person name="Weissenbach J."/>
            <person name="Roy S.W."/>
            <person name="Artiguenave F."/>
            <person name="Postlethwait J.H."/>
            <person name="Manak J.R."/>
            <person name="Thompson E.M."/>
            <person name="Jaillon O."/>
            <person name="Du Pasquier L."/>
            <person name="Boudinot P."/>
            <person name="Liberles D.A."/>
            <person name="Volff J.N."/>
            <person name="Philippe H."/>
            <person name="Lenhard B."/>
            <person name="Roest Crollius H."/>
            <person name="Wincker P."/>
            <person name="Chourrout D."/>
        </authorList>
    </citation>
    <scope>NUCLEOTIDE SEQUENCE [LARGE SCALE GENOMIC DNA]</scope>
</reference>
<accession>E4XGE0</accession>
<sequence length="406" mass="45071">MVQGQGQTVQESQLAALIFTGTAIACMMVAIVNKISLSKRHSPQRHNHKNQVDVEAGRKRGMCSAMCLCETIAGVICAPKDKMNTKLDYFDRSYAETVKSMDISDSGNDNISLPQEVNAAALATAQFLSAEGNLNSLTLSERTHIAENRQVMKAYLISKLVAPKYQIEDGKINMQKNIGHLDRFEHYNRQSAMFDLVFNGQITVDTRATKKQQRDAIKRLKKSSKDRHLEKQEKISVSEKETSGLGTEATFPSPVNDHKEERTSKLPIFKRLASVIKNKGQDSAVGSSIGQYDADIESIEKAKNRTLREAQRAQEQVQSRTSNSSSDREGNEEDLEPIREETCYKESISEDRNQQTIEPQPIFSQSDFTSSSSQSRTVSKNPSETSCESSESSSDSATSDASTLTH</sequence>
<name>E4XGE0_OIKDI</name>
<feature type="transmembrane region" description="Helical" evidence="2">
    <location>
        <begin position="12"/>
        <end position="32"/>
    </location>
</feature>
<evidence type="ECO:0000256" key="1">
    <source>
        <dbReference type="SAM" id="MobiDB-lite"/>
    </source>
</evidence>
<organism evidence="3">
    <name type="scientific">Oikopleura dioica</name>
    <name type="common">Tunicate</name>
    <dbReference type="NCBI Taxonomy" id="34765"/>
    <lineage>
        <taxon>Eukaryota</taxon>
        <taxon>Metazoa</taxon>
        <taxon>Chordata</taxon>
        <taxon>Tunicata</taxon>
        <taxon>Appendicularia</taxon>
        <taxon>Copelata</taxon>
        <taxon>Oikopleuridae</taxon>
        <taxon>Oikopleura</taxon>
    </lineage>
</organism>
<dbReference type="InParanoid" id="E4XGE0"/>
<keyword evidence="2" id="KW-0812">Transmembrane</keyword>
<keyword evidence="2" id="KW-0472">Membrane</keyword>
<feature type="compositionally biased region" description="Basic and acidic residues" evidence="1">
    <location>
        <begin position="336"/>
        <end position="353"/>
    </location>
</feature>
<feature type="region of interest" description="Disordered" evidence="1">
    <location>
        <begin position="222"/>
        <end position="262"/>
    </location>
</feature>
<keyword evidence="4" id="KW-1185">Reference proteome</keyword>
<feature type="region of interest" description="Disordered" evidence="1">
    <location>
        <begin position="306"/>
        <end position="406"/>
    </location>
</feature>
<feature type="compositionally biased region" description="Low complexity" evidence="1">
    <location>
        <begin position="363"/>
        <end position="406"/>
    </location>
</feature>
<protein>
    <submittedName>
        <fullName evidence="3">Uncharacterized protein</fullName>
    </submittedName>
</protein>
<gene>
    <name evidence="3" type="ORF">GSOID_T00010549001</name>
</gene>
<evidence type="ECO:0000313" key="3">
    <source>
        <dbReference type="EMBL" id="CBY09738.1"/>
    </source>
</evidence>
<evidence type="ECO:0000313" key="4">
    <source>
        <dbReference type="Proteomes" id="UP000001307"/>
    </source>
</evidence>
<dbReference type="Proteomes" id="UP000001307">
    <property type="component" value="Unassembled WGS sequence"/>
</dbReference>
<feature type="compositionally biased region" description="Basic and acidic residues" evidence="1">
    <location>
        <begin position="226"/>
        <end position="242"/>
    </location>
</feature>
<keyword evidence="2" id="KW-1133">Transmembrane helix</keyword>
<evidence type="ECO:0000256" key="2">
    <source>
        <dbReference type="SAM" id="Phobius"/>
    </source>
</evidence>
<dbReference type="OrthoDB" id="10407654at2759"/>
<proteinExistence type="predicted"/>
<dbReference type="EMBL" id="FN653047">
    <property type="protein sequence ID" value="CBY09738.1"/>
    <property type="molecule type" value="Genomic_DNA"/>
</dbReference>
<feature type="compositionally biased region" description="Polar residues" evidence="1">
    <location>
        <begin position="313"/>
        <end position="325"/>
    </location>
</feature>